<dbReference type="Pfam" id="PF01152">
    <property type="entry name" value="Bac_globin"/>
    <property type="match status" value="1"/>
</dbReference>
<dbReference type="Proteomes" id="UP000702425">
    <property type="component" value="Unassembled WGS sequence"/>
</dbReference>
<evidence type="ECO:0000256" key="1">
    <source>
        <dbReference type="ARBA" id="ARBA00022448"/>
    </source>
</evidence>
<dbReference type="InterPro" id="IPR001486">
    <property type="entry name" value="Hemoglobin_trunc"/>
</dbReference>
<evidence type="ECO:0000256" key="5">
    <source>
        <dbReference type="SAM" id="Phobius"/>
    </source>
</evidence>
<gene>
    <name evidence="6" type="primary">glbN</name>
    <name evidence="6" type="ORF">E5S67_04485</name>
</gene>
<protein>
    <submittedName>
        <fullName evidence="6">Group 1 truncated hemoglobin GlbN</fullName>
    </submittedName>
</protein>
<evidence type="ECO:0000256" key="2">
    <source>
        <dbReference type="ARBA" id="ARBA00022617"/>
    </source>
</evidence>
<keyword evidence="7" id="KW-1185">Reference proteome</keyword>
<feature type="transmembrane region" description="Helical" evidence="5">
    <location>
        <begin position="73"/>
        <end position="91"/>
    </location>
</feature>
<dbReference type="InterPro" id="IPR012292">
    <property type="entry name" value="Globin/Proto"/>
</dbReference>
<dbReference type="SUPFAM" id="SSF46458">
    <property type="entry name" value="Globin-like"/>
    <property type="match status" value="1"/>
</dbReference>
<keyword evidence="5" id="KW-0472">Membrane</keyword>
<keyword evidence="5" id="KW-0812">Transmembrane</keyword>
<keyword evidence="4" id="KW-0408">Iron</keyword>
<organism evidence="6 7">
    <name type="scientific">Microcoleus asticus IPMA8</name>
    <dbReference type="NCBI Taxonomy" id="2563858"/>
    <lineage>
        <taxon>Bacteria</taxon>
        <taxon>Bacillati</taxon>
        <taxon>Cyanobacteriota</taxon>
        <taxon>Cyanophyceae</taxon>
        <taxon>Oscillatoriophycideae</taxon>
        <taxon>Oscillatoriales</taxon>
        <taxon>Microcoleaceae</taxon>
        <taxon>Microcoleus</taxon>
        <taxon>Microcoleus asticus</taxon>
    </lineage>
</organism>
<dbReference type="CDD" id="cd00454">
    <property type="entry name" value="TrHb1_N"/>
    <property type="match status" value="1"/>
</dbReference>
<keyword evidence="2" id="KW-0349">Heme</keyword>
<dbReference type="InterPro" id="IPR009050">
    <property type="entry name" value="Globin-like_sf"/>
</dbReference>
<evidence type="ECO:0000256" key="3">
    <source>
        <dbReference type="ARBA" id="ARBA00022723"/>
    </source>
</evidence>
<dbReference type="EMBL" id="SRRZ01000095">
    <property type="protein sequence ID" value="NQE36720.1"/>
    <property type="molecule type" value="Genomic_DNA"/>
</dbReference>
<name>A0ABX2D4A0_9CYAN</name>
<accession>A0ABX2D4A0</accession>
<keyword evidence="5" id="KW-1133">Transmembrane helix</keyword>
<dbReference type="Gene3D" id="1.10.490.10">
    <property type="entry name" value="Globins"/>
    <property type="match status" value="1"/>
</dbReference>
<reference evidence="6 7" key="1">
    <citation type="journal article" date="2020" name="Sci. Rep.">
        <title>A novel cyanobacterial geosmin producer, revising GeoA distribution and dispersion patterns in Bacteria.</title>
        <authorList>
            <person name="Churro C."/>
            <person name="Semedo-Aguiar A.P."/>
            <person name="Silva A.D."/>
            <person name="Pereira-Leal J.B."/>
            <person name="Leite R.B."/>
        </authorList>
    </citation>
    <scope>NUCLEOTIDE SEQUENCE [LARGE SCALE GENOMIC DNA]</scope>
    <source>
        <strain evidence="6 7">IPMA8</strain>
    </source>
</reference>
<evidence type="ECO:0000313" key="7">
    <source>
        <dbReference type="Proteomes" id="UP000702425"/>
    </source>
</evidence>
<evidence type="ECO:0000256" key="4">
    <source>
        <dbReference type="ARBA" id="ARBA00023004"/>
    </source>
</evidence>
<comment type="caution">
    <text evidence="6">The sequence shown here is derived from an EMBL/GenBank/DDBJ whole genome shotgun (WGS) entry which is preliminary data.</text>
</comment>
<keyword evidence="3" id="KW-0479">Metal-binding</keyword>
<proteinExistence type="predicted"/>
<keyword evidence="1" id="KW-0813">Transport</keyword>
<sequence>MLKLSSDVTTARSLPSPLYHRTERKTKFSWAHTLAVGFLSLCICKSLSAEDSINHITLTIGDFSMKLSKSLAMLLTLICMTVIVVTTFKLSPSFARSTPVMPAQESAEKVTTDLIAQVPGGNSLYTRLGGYNAIAKVIDDSTTFIFADALIGKYFIGLGTNSQQRLRQLLVDQFCQAAGGPCVYTGRTMKLSHSGMDGGLTNNEFNAFANDVSQALDKNRVNPPEKSEVLAFVNSLRSKIVEK</sequence>
<evidence type="ECO:0000313" key="6">
    <source>
        <dbReference type="EMBL" id="NQE36720.1"/>
    </source>
</evidence>